<dbReference type="Proteomes" id="UP000014480">
    <property type="component" value="Unassembled WGS sequence"/>
</dbReference>
<protein>
    <submittedName>
        <fullName evidence="1">Uncharacterized protein</fullName>
    </submittedName>
</protein>
<evidence type="ECO:0000313" key="2">
    <source>
        <dbReference type="Proteomes" id="UP000014480"/>
    </source>
</evidence>
<accession>A0A484G8R5</accession>
<dbReference type="EMBL" id="AMCV02000001">
    <property type="protein sequence ID" value="TDZ26320.1"/>
    <property type="molecule type" value="Genomic_DNA"/>
</dbReference>
<gene>
    <name evidence="1" type="ORF">Cob_v000147</name>
</gene>
<evidence type="ECO:0000313" key="1">
    <source>
        <dbReference type="EMBL" id="TDZ26320.1"/>
    </source>
</evidence>
<dbReference type="AlphaFoldDB" id="A0A484G8R5"/>
<organism evidence="1 2">
    <name type="scientific">Colletotrichum orbiculare (strain 104-T / ATCC 96160 / CBS 514.97 / LARS 414 / MAFF 240422)</name>
    <name type="common">Cucumber anthracnose fungus</name>
    <name type="synonym">Colletotrichum lagenarium</name>
    <dbReference type="NCBI Taxonomy" id="1213857"/>
    <lineage>
        <taxon>Eukaryota</taxon>
        <taxon>Fungi</taxon>
        <taxon>Dikarya</taxon>
        <taxon>Ascomycota</taxon>
        <taxon>Pezizomycotina</taxon>
        <taxon>Sordariomycetes</taxon>
        <taxon>Hypocreomycetidae</taxon>
        <taxon>Glomerellales</taxon>
        <taxon>Glomerellaceae</taxon>
        <taxon>Colletotrichum</taxon>
        <taxon>Colletotrichum orbiculare species complex</taxon>
    </lineage>
</organism>
<reference evidence="2" key="2">
    <citation type="journal article" date="2019" name="Mol. Plant Microbe Interact.">
        <title>Genome sequence resources for four phytopathogenic fungi from the Colletotrichum orbiculare species complex.</title>
        <authorList>
            <person name="Gan P."/>
            <person name="Tsushima A."/>
            <person name="Narusaka M."/>
            <person name="Narusaka Y."/>
            <person name="Takano Y."/>
            <person name="Kubo Y."/>
            <person name="Shirasu K."/>
        </authorList>
    </citation>
    <scope>GENOME REANNOTATION</scope>
    <source>
        <strain evidence="2">104-T / ATCC 96160 / CBS 514.97 / LARS 414 / MAFF 240422</strain>
    </source>
</reference>
<name>A0A484G8R5_COLOR</name>
<keyword evidence="2" id="KW-1185">Reference proteome</keyword>
<reference evidence="2" key="1">
    <citation type="journal article" date="2013" name="New Phytol.">
        <title>Comparative genomic and transcriptomic analyses reveal the hemibiotrophic stage shift of Colletotrichum fungi.</title>
        <authorList>
            <person name="Gan P."/>
            <person name="Ikeda K."/>
            <person name="Irieda H."/>
            <person name="Narusaka M."/>
            <person name="O'Connell R.J."/>
            <person name="Narusaka Y."/>
            <person name="Takano Y."/>
            <person name="Kubo Y."/>
            <person name="Shirasu K."/>
        </authorList>
    </citation>
    <scope>NUCLEOTIDE SEQUENCE [LARGE SCALE GENOMIC DNA]</scope>
    <source>
        <strain evidence="2">104-T / ATCC 96160 / CBS 514.97 / LARS 414 / MAFF 240422</strain>
    </source>
</reference>
<proteinExistence type="predicted"/>
<sequence>MPSRPDMQCFLPSLPLEFWLNPGPSLPRYWLQTFTATRHLLCMVLHARSRYGNRTMSGGGCRALQIGYHSQQTEPPSRFVNQDIRMRLSPARLALIRLDNQASLSVSLGLPFSR</sequence>
<comment type="caution">
    <text evidence="1">The sequence shown here is derived from an EMBL/GenBank/DDBJ whole genome shotgun (WGS) entry which is preliminary data.</text>
</comment>